<feature type="non-terminal residue" evidence="2">
    <location>
        <position position="107"/>
    </location>
</feature>
<dbReference type="Proteomes" id="UP000292052">
    <property type="component" value="Unassembled WGS sequence"/>
</dbReference>
<gene>
    <name evidence="2" type="ORF">BDFB_005598</name>
</gene>
<evidence type="ECO:0000313" key="2">
    <source>
        <dbReference type="EMBL" id="RZC36274.1"/>
    </source>
</evidence>
<organism evidence="2 3">
    <name type="scientific">Asbolus verrucosus</name>
    <name type="common">Desert ironclad beetle</name>
    <dbReference type="NCBI Taxonomy" id="1661398"/>
    <lineage>
        <taxon>Eukaryota</taxon>
        <taxon>Metazoa</taxon>
        <taxon>Ecdysozoa</taxon>
        <taxon>Arthropoda</taxon>
        <taxon>Hexapoda</taxon>
        <taxon>Insecta</taxon>
        <taxon>Pterygota</taxon>
        <taxon>Neoptera</taxon>
        <taxon>Endopterygota</taxon>
        <taxon>Coleoptera</taxon>
        <taxon>Polyphaga</taxon>
        <taxon>Cucujiformia</taxon>
        <taxon>Tenebrionidae</taxon>
        <taxon>Pimeliinae</taxon>
        <taxon>Asbolus</taxon>
    </lineage>
</organism>
<keyword evidence="1" id="KW-0732">Signal</keyword>
<sequence length="107" mass="12359">MKNFEMWRFTTCLVELFVILDTGSVAPKAGTGRPRVRNEANIETVRAVTEDQSCTSIRHLHYEVDLSYDLNNLQQRIVNNLEEINNTPWMLSNVFNGVKRRLGCVEM</sequence>
<protein>
    <submittedName>
        <fullName evidence="2">Uncharacterized protein</fullName>
    </submittedName>
</protein>
<dbReference type="AlphaFoldDB" id="A0A482VTY7"/>
<feature type="chain" id="PRO_5019748378" evidence="1">
    <location>
        <begin position="26"/>
        <end position="107"/>
    </location>
</feature>
<accession>A0A482VTY7</accession>
<feature type="signal peptide" evidence="1">
    <location>
        <begin position="1"/>
        <end position="25"/>
    </location>
</feature>
<evidence type="ECO:0000313" key="3">
    <source>
        <dbReference type="Proteomes" id="UP000292052"/>
    </source>
</evidence>
<dbReference type="EMBL" id="QDEB01063578">
    <property type="protein sequence ID" value="RZC36274.1"/>
    <property type="molecule type" value="Genomic_DNA"/>
</dbReference>
<proteinExistence type="predicted"/>
<evidence type="ECO:0000256" key="1">
    <source>
        <dbReference type="SAM" id="SignalP"/>
    </source>
</evidence>
<comment type="caution">
    <text evidence="2">The sequence shown here is derived from an EMBL/GenBank/DDBJ whole genome shotgun (WGS) entry which is preliminary data.</text>
</comment>
<keyword evidence="3" id="KW-1185">Reference proteome</keyword>
<name>A0A482VTY7_ASBVE</name>
<reference evidence="2 3" key="1">
    <citation type="submission" date="2017-03" db="EMBL/GenBank/DDBJ databases">
        <title>Genome of the blue death feigning beetle - Asbolus verrucosus.</title>
        <authorList>
            <person name="Rider S.D."/>
        </authorList>
    </citation>
    <scope>NUCLEOTIDE SEQUENCE [LARGE SCALE GENOMIC DNA]</scope>
    <source>
        <strain evidence="2">Butters</strain>
        <tissue evidence="2">Head and leg muscle</tissue>
    </source>
</reference>